<feature type="binding site" evidence="8">
    <location>
        <position position="103"/>
    </location>
    <ligand>
        <name>GTP</name>
        <dbReference type="ChEBI" id="CHEBI:37565"/>
    </ligand>
</feature>
<dbReference type="GO" id="GO:0046872">
    <property type="term" value="F:metal ion binding"/>
    <property type="evidence" value="ECO:0007669"/>
    <property type="project" value="UniProtKB-KW"/>
</dbReference>
<comment type="domain">
    <text evidence="8">The N-terminal domain determines nucleotide recognition and specific binding, while the C-terminal domain determines the specific binding to the target protein.</text>
</comment>
<evidence type="ECO:0000256" key="8">
    <source>
        <dbReference type="HAMAP-Rule" id="MF_00316"/>
    </source>
</evidence>
<dbReference type="GO" id="GO:0005525">
    <property type="term" value="F:GTP binding"/>
    <property type="evidence" value="ECO:0007669"/>
    <property type="project" value="UniProtKB-UniRule"/>
</dbReference>
<name>A0A2N0YYD9_9BACI</name>
<dbReference type="PANTHER" id="PTHR19136">
    <property type="entry name" value="MOLYBDENUM COFACTOR GUANYLYLTRANSFERASE"/>
    <property type="match status" value="1"/>
</dbReference>
<dbReference type="CDD" id="cd02503">
    <property type="entry name" value="MobA"/>
    <property type="match status" value="1"/>
</dbReference>
<dbReference type="AlphaFoldDB" id="A0A2N0YYD9"/>
<keyword evidence="10" id="KW-0548">Nucleotidyltransferase</keyword>
<dbReference type="GO" id="GO:0005737">
    <property type="term" value="C:cytoplasm"/>
    <property type="evidence" value="ECO:0007669"/>
    <property type="project" value="UniProtKB-SubCell"/>
</dbReference>
<dbReference type="RefSeq" id="WP_101178514.1">
    <property type="nucleotide sequence ID" value="NZ_PISE01000044.1"/>
</dbReference>
<dbReference type="PANTHER" id="PTHR19136:SF81">
    <property type="entry name" value="MOLYBDENUM COFACTOR GUANYLYLTRANSFERASE"/>
    <property type="match status" value="1"/>
</dbReference>
<sequence length="196" mass="22539">MDSKSKVVGIILAGGQSKRYGEQKAFALKEEKYFYQYSLHALQQYVERIIIIAHPTLTKKFSSLEKAAVIEDNKEYQGFGPMAGLFSAMETEEAVWYMVLPIDTPFISPSTINKLLTSAEDGYDAIIPHIDGRDQPLIAMYHQKVKTKIRELLKEKKLSMYGLLQQISVKYVEGLDEREFININKKSDYIKYIKQE</sequence>
<evidence type="ECO:0000256" key="4">
    <source>
        <dbReference type="ARBA" id="ARBA00022741"/>
    </source>
</evidence>
<keyword evidence="2 8" id="KW-0808">Transferase</keyword>
<feature type="binding site" evidence="8">
    <location>
        <begin position="12"/>
        <end position="14"/>
    </location>
    <ligand>
        <name>GTP</name>
        <dbReference type="ChEBI" id="CHEBI:37565"/>
    </ligand>
</feature>
<evidence type="ECO:0000259" key="9">
    <source>
        <dbReference type="Pfam" id="PF12804"/>
    </source>
</evidence>
<dbReference type="HAMAP" id="MF_00316">
    <property type="entry name" value="MobA"/>
    <property type="match status" value="1"/>
</dbReference>
<dbReference type="Gene3D" id="3.90.550.10">
    <property type="entry name" value="Spore Coat Polysaccharide Biosynthesis Protein SpsA, Chain A"/>
    <property type="match status" value="1"/>
</dbReference>
<dbReference type="EMBL" id="PISE01000044">
    <property type="protein sequence ID" value="PKG22274.1"/>
    <property type="molecule type" value="Genomic_DNA"/>
</dbReference>
<comment type="subcellular location">
    <subcellularLocation>
        <location evidence="8">Cytoplasm</location>
    </subcellularLocation>
</comment>
<dbReference type="InterPro" id="IPR025877">
    <property type="entry name" value="MobA-like_NTP_Trfase"/>
</dbReference>
<evidence type="ECO:0000313" key="10">
    <source>
        <dbReference type="EMBL" id="PKG22274.1"/>
    </source>
</evidence>
<evidence type="ECO:0000256" key="6">
    <source>
        <dbReference type="ARBA" id="ARBA00023134"/>
    </source>
</evidence>
<evidence type="ECO:0000256" key="7">
    <source>
        <dbReference type="ARBA" id="ARBA00023150"/>
    </source>
</evidence>
<dbReference type="OrthoDB" id="9788394at2"/>
<feature type="binding site" evidence="8">
    <location>
        <position position="24"/>
    </location>
    <ligand>
        <name>GTP</name>
        <dbReference type="ChEBI" id="CHEBI:37565"/>
    </ligand>
</feature>
<comment type="catalytic activity">
    <reaction evidence="8">
        <text>Mo-molybdopterin + GTP + H(+) = Mo-molybdopterin guanine dinucleotide + diphosphate</text>
        <dbReference type="Rhea" id="RHEA:34243"/>
        <dbReference type="ChEBI" id="CHEBI:15378"/>
        <dbReference type="ChEBI" id="CHEBI:33019"/>
        <dbReference type="ChEBI" id="CHEBI:37565"/>
        <dbReference type="ChEBI" id="CHEBI:71302"/>
        <dbReference type="ChEBI" id="CHEBI:71310"/>
        <dbReference type="EC" id="2.7.7.77"/>
    </reaction>
</comment>
<evidence type="ECO:0000256" key="1">
    <source>
        <dbReference type="ARBA" id="ARBA00022490"/>
    </source>
</evidence>
<dbReference type="InterPro" id="IPR029044">
    <property type="entry name" value="Nucleotide-diphossugar_trans"/>
</dbReference>
<keyword evidence="11" id="KW-1185">Reference proteome</keyword>
<comment type="similarity">
    <text evidence="8">Belongs to the MobA family.</text>
</comment>
<feature type="domain" description="MobA-like NTP transferase" evidence="9">
    <location>
        <begin position="9"/>
        <end position="159"/>
    </location>
</feature>
<comment type="function">
    <text evidence="8">Transfers a GMP moiety from GTP to Mo-molybdopterin (Mo-MPT) cofactor (Moco or molybdenum cofactor) to form Mo-molybdopterin guanine dinucleotide (Mo-MGD) cofactor.</text>
</comment>
<gene>
    <name evidence="8" type="primary">mobA</name>
    <name evidence="10" type="ORF">CWS01_17725</name>
</gene>
<comment type="cofactor">
    <cofactor evidence="8">
        <name>Mg(2+)</name>
        <dbReference type="ChEBI" id="CHEBI:18420"/>
    </cofactor>
</comment>
<keyword evidence="6 8" id="KW-0342">GTP-binding</keyword>
<dbReference type="InterPro" id="IPR013482">
    <property type="entry name" value="Molybde_CF_guanTrfase"/>
</dbReference>
<keyword evidence="7 8" id="KW-0501">Molybdenum cofactor biosynthesis</keyword>
<feature type="binding site" evidence="8">
    <location>
        <position position="103"/>
    </location>
    <ligand>
        <name>Mg(2+)</name>
        <dbReference type="ChEBI" id="CHEBI:18420"/>
    </ligand>
</feature>
<evidence type="ECO:0000256" key="2">
    <source>
        <dbReference type="ARBA" id="ARBA00022679"/>
    </source>
</evidence>
<keyword evidence="4 8" id="KW-0547">Nucleotide-binding</keyword>
<comment type="caution">
    <text evidence="8">Lacks conserved residue(s) required for the propagation of feature annotation.</text>
</comment>
<organism evidence="10 11">
    <name type="scientific">Niallia nealsonii</name>
    <dbReference type="NCBI Taxonomy" id="115979"/>
    <lineage>
        <taxon>Bacteria</taxon>
        <taxon>Bacillati</taxon>
        <taxon>Bacillota</taxon>
        <taxon>Bacilli</taxon>
        <taxon>Bacillales</taxon>
        <taxon>Bacillaceae</taxon>
        <taxon>Niallia</taxon>
    </lineage>
</organism>
<dbReference type="SUPFAM" id="SSF53448">
    <property type="entry name" value="Nucleotide-diphospho-sugar transferases"/>
    <property type="match status" value="1"/>
</dbReference>
<protein>
    <recommendedName>
        <fullName evidence="8">Probable molybdenum cofactor guanylyltransferase</fullName>
        <shortName evidence="8">MoCo guanylyltransferase</shortName>
        <ecNumber evidence="8">2.7.7.77</ecNumber>
    </recommendedName>
    <alternativeName>
        <fullName evidence="8">GTP:molybdopterin guanylyltransferase</fullName>
    </alternativeName>
    <alternativeName>
        <fullName evidence="8">Mo-MPT guanylyltransferase</fullName>
    </alternativeName>
    <alternativeName>
        <fullName evidence="8">Molybdopterin guanylyltransferase</fullName>
    </alternativeName>
    <alternativeName>
        <fullName evidence="8">Molybdopterin-guanine dinucleotide synthase</fullName>
        <shortName evidence="8">MGD synthase</shortName>
    </alternativeName>
</protein>
<dbReference type="Proteomes" id="UP000233375">
    <property type="component" value="Unassembled WGS sequence"/>
</dbReference>
<comment type="caution">
    <text evidence="10">The sequence shown here is derived from an EMBL/GenBank/DDBJ whole genome shotgun (WGS) entry which is preliminary data.</text>
</comment>
<proteinExistence type="inferred from homology"/>
<dbReference type="GO" id="GO:0006777">
    <property type="term" value="P:Mo-molybdopterin cofactor biosynthetic process"/>
    <property type="evidence" value="ECO:0007669"/>
    <property type="project" value="UniProtKB-KW"/>
</dbReference>
<accession>A0A2N0YYD9</accession>
<dbReference type="EC" id="2.7.7.77" evidence="8"/>
<keyword evidence="1 8" id="KW-0963">Cytoplasm</keyword>
<evidence type="ECO:0000313" key="11">
    <source>
        <dbReference type="Proteomes" id="UP000233375"/>
    </source>
</evidence>
<dbReference type="GO" id="GO:0061603">
    <property type="term" value="F:molybdenum cofactor guanylyltransferase activity"/>
    <property type="evidence" value="ECO:0007669"/>
    <property type="project" value="UniProtKB-EC"/>
</dbReference>
<evidence type="ECO:0000256" key="5">
    <source>
        <dbReference type="ARBA" id="ARBA00022842"/>
    </source>
</evidence>
<dbReference type="Pfam" id="PF12804">
    <property type="entry name" value="NTP_transf_3"/>
    <property type="match status" value="1"/>
</dbReference>
<keyword evidence="3 8" id="KW-0479">Metal-binding</keyword>
<reference evidence="10 11" key="1">
    <citation type="journal article" date="2003" name="Int. J. Syst. Evol. Microbiol.">
        <title>Bacillus nealsonii sp. nov., isolated from a spacecraft-assembly facility, whose spores are gamma-radiation resistant.</title>
        <authorList>
            <person name="Venkateswaran K."/>
            <person name="Kempf M."/>
            <person name="Chen F."/>
            <person name="Satomi M."/>
            <person name="Nicholson W."/>
            <person name="Kern R."/>
        </authorList>
    </citation>
    <scope>NUCLEOTIDE SEQUENCE [LARGE SCALE GENOMIC DNA]</scope>
    <source>
        <strain evidence="10 11">FO-92</strain>
    </source>
</reference>
<evidence type="ECO:0000256" key="3">
    <source>
        <dbReference type="ARBA" id="ARBA00022723"/>
    </source>
</evidence>
<keyword evidence="5 8" id="KW-0460">Magnesium</keyword>
<feature type="binding site" evidence="8">
    <location>
        <position position="72"/>
    </location>
    <ligand>
        <name>GTP</name>
        <dbReference type="ChEBI" id="CHEBI:37565"/>
    </ligand>
</feature>